<name>K0IFN1_NITGG</name>
<dbReference type="RefSeq" id="WP_015018184.1">
    <property type="nucleotide sequence ID" value="NC_018719.1"/>
</dbReference>
<keyword evidence="2" id="KW-1185">Reference proteome</keyword>
<dbReference type="OrthoDB" id="11251at2157"/>
<dbReference type="InterPro" id="IPR009078">
    <property type="entry name" value="Ferritin-like_SF"/>
</dbReference>
<dbReference type="HOGENOM" id="CLU_194244_0_0_2"/>
<organism evidence="1 2">
    <name type="scientific">Nitrososphaera gargensis (strain Ga9.2)</name>
    <dbReference type="NCBI Taxonomy" id="1237085"/>
    <lineage>
        <taxon>Archaea</taxon>
        <taxon>Nitrososphaerota</taxon>
        <taxon>Nitrososphaeria</taxon>
        <taxon>Nitrososphaerales</taxon>
        <taxon>Nitrososphaeraceae</taxon>
        <taxon>Nitrososphaera</taxon>
    </lineage>
</organism>
<reference evidence="1 2" key="1">
    <citation type="journal article" date="2012" name="Environ. Microbiol.">
        <title>The genome of the ammonia-oxidizing Candidatus Nitrososphaera gargensis: insights into metabolic versatility and environmental adaptations.</title>
        <authorList>
            <person name="Spang A."/>
            <person name="Poehlein A."/>
            <person name="Offre P."/>
            <person name="Zumbragel S."/>
            <person name="Haider S."/>
            <person name="Rychlik N."/>
            <person name="Nowka B."/>
            <person name="Schmeisser C."/>
            <person name="Lebedeva E.V."/>
            <person name="Rattei T."/>
            <person name="Bohm C."/>
            <person name="Schmid M."/>
            <person name="Galushko A."/>
            <person name="Hatzenpichler R."/>
            <person name="Weinmaier T."/>
            <person name="Daniel R."/>
            <person name="Schleper C."/>
            <person name="Spieck E."/>
            <person name="Streit W."/>
            <person name="Wagner M."/>
        </authorList>
    </citation>
    <scope>NUCLEOTIDE SEQUENCE [LARGE SCALE GENOMIC DNA]</scope>
    <source>
        <strain evidence="2">Ga9.2</strain>
    </source>
</reference>
<evidence type="ECO:0008006" key="3">
    <source>
        <dbReference type="Google" id="ProtNLM"/>
    </source>
</evidence>
<evidence type="ECO:0000313" key="2">
    <source>
        <dbReference type="Proteomes" id="UP000008037"/>
    </source>
</evidence>
<accession>K0IFN1</accession>
<dbReference type="BioCyc" id="CNIT1237085:G1324-693-MONOMER"/>
<dbReference type="KEGG" id="nga:Ngar_c06950"/>
<dbReference type="SUPFAM" id="SSF47240">
    <property type="entry name" value="Ferritin-like"/>
    <property type="match status" value="1"/>
</dbReference>
<sequence>MAEGTAASINKGTNQPMDNCCFDIMTQTEKKADFLYHAADRYIQDAQAANRPELAHLWNMIKQDEQRHLDMLKRELAKDVQEGRLR</sequence>
<dbReference type="AlphaFoldDB" id="K0IFN1"/>
<protein>
    <recommendedName>
        <fullName evidence="3">Rubrerythrin diiron-binding domain-containing protein</fullName>
    </recommendedName>
</protein>
<dbReference type="EMBL" id="CP002408">
    <property type="protein sequence ID" value="AFU57638.1"/>
    <property type="molecule type" value="Genomic_DNA"/>
</dbReference>
<evidence type="ECO:0000313" key="1">
    <source>
        <dbReference type="EMBL" id="AFU57638.1"/>
    </source>
</evidence>
<dbReference type="Proteomes" id="UP000008037">
    <property type="component" value="Chromosome"/>
</dbReference>
<dbReference type="InParanoid" id="K0IFN1"/>
<gene>
    <name evidence="1" type="ordered locus">Ngar_c06950</name>
</gene>
<proteinExistence type="predicted"/>
<dbReference type="GeneID" id="13795090"/>